<protein>
    <submittedName>
        <fullName evidence="1">Uncharacterized protein</fullName>
    </submittedName>
</protein>
<keyword evidence="2" id="KW-1185">Reference proteome</keyword>
<gene>
    <name evidence="1" type="ordered locus">DGo_PE0022</name>
</gene>
<dbReference type="KEGG" id="dgo:DGo_PE0022"/>
<evidence type="ECO:0000313" key="1">
    <source>
        <dbReference type="EMBL" id="AFD28166.1"/>
    </source>
</evidence>
<accession>H8H3R9</accession>
<evidence type="ECO:0000313" key="2">
    <source>
        <dbReference type="Proteomes" id="UP000007575"/>
    </source>
</evidence>
<keyword evidence="1" id="KW-0614">Plasmid</keyword>
<dbReference type="AlphaFoldDB" id="H8H3R9"/>
<dbReference type="Proteomes" id="UP000007575">
    <property type="component" value="Plasmid P5"/>
</dbReference>
<name>H8H3R9_DEIGI</name>
<proteinExistence type="predicted"/>
<dbReference type="HOGENOM" id="CLU_3006691_0_0_0"/>
<dbReference type="EMBL" id="CP002196">
    <property type="protein sequence ID" value="AFD28166.1"/>
    <property type="molecule type" value="Genomic_DNA"/>
</dbReference>
<reference evidence="1 2" key="1">
    <citation type="journal article" date="2012" name="PLoS ONE">
        <title>Genome sequence and transcriptome analysis of the radioresistant bacterium Deinococcus gobiensis: insights into the extreme environmental adaptations.</title>
        <authorList>
            <person name="Yuan M."/>
            <person name="Chen M."/>
            <person name="Zhang W."/>
            <person name="Lu W."/>
            <person name="Wang J."/>
            <person name="Yang M."/>
            <person name="Zhao P."/>
            <person name="Tang R."/>
            <person name="Li X."/>
            <person name="Hao Y."/>
            <person name="Zhou Z."/>
            <person name="Zhan Y."/>
            <person name="Yu H."/>
            <person name="Teng C."/>
            <person name="Yan Y."/>
            <person name="Ping S."/>
            <person name="Wang Y."/>
            <person name="Lin M."/>
        </authorList>
    </citation>
    <scope>NUCLEOTIDE SEQUENCE [LARGE SCALE GENOMIC DNA]</scope>
    <source>
        <strain evidence="2">DSM 21396 / JCM 16679 / CGMCC 1.7299 / I-0</strain>
        <plasmid evidence="1">P5</plasmid>
    </source>
</reference>
<organism evidence="1 2">
    <name type="scientific">Deinococcus gobiensis (strain DSM 21396 / JCM 16679 / CGMCC 1.7299 / I-0)</name>
    <dbReference type="NCBI Taxonomy" id="745776"/>
    <lineage>
        <taxon>Bacteria</taxon>
        <taxon>Thermotogati</taxon>
        <taxon>Deinococcota</taxon>
        <taxon>Deinococci</taxon>
        <taxon>Deinococcales</taxon>
        <taxon>Deinococcaceae</taxon>
        <taxon>Deinococcus</taxon>
    </lineage>
</organism>
<geneLocation type="plasmid" evidence="1 2">
    <name>P5</name>
</geneLocation>
<sequence length="56" mass="5496">MTHSAPAVAVSNTHRRLLSATLGALLLLGLTARPHVTHASAAVLANDGAKIGTGGG</sequence>